<dbReference type="RefSeq" id="WP_111167855.1">
    <property type="nucleotide sequence ID" value="NZ_POUA01000102.1"/>
</dbReference>
<keyword evidence="2" id="KW-1185">Reference proteome</keyword>
<evidence type="ECO:0000313" key="2">
    <source>
        <dbReference type="Proteomes" id="UP000248544"/>
    </source>
</evidence>
<accession>A0A2W2H764</accession>
<dbReference type="AlphaFoldDB" id="A0A2W2H764"/>
<comment type="caution">
    <text evidence="1">The sequence shown here is derived from an EMBL/GenBank/DDBJ whole genome shotgun (WGS) entry which is preliminary data.</text>
</comment>
<reference evidence="1 2" key="1">
    <citation type="submission" date="2018-01" db="EMBL/GenBank/DDBJ databases">
        <title>Draft genome sequence of Sphaerisporangium sp. 7K107.</title>
        <authorList>
            <person name="Sahin N."/>
            <person name="Saygin H."/>
            <person name="Ay H."/>
        </authorList>
    </citation>
    <scope>NUCLEOTIDE SEQUENCE [LARGE SCALE GENOMIC DNA]</scope>
    <source>
        <strain evidence="1 2">7K107</strain>
    </source>
</reference>
<sequence length="184" mass="19783">MPKLALYGLPGAGKSTFARLLATQAEAAGVPCKVVKIGAPLYELQALMYTLAGRPLLSPTTQDGLLLSDLARHLRRINSTSLTDLFAAKVAAVPAGTILVCDDMRAPDVEAVTRLGFLLVEVHAPQETRWPRRQARGDLTLAREDHPNEVPVHRTPDHRVANDGGLAALRGQAATLIERLGVKM</sequence>
<dbReference type="EMBL" id="POUA01000102">
    <property type="protein sequence ID" value="PZG45880.1"/>
    <property type="molecule type" value="Genomic_DNA"/>
</dbReference>
<protein>
    <submittedName>
        <fullName evidence="1">Uncharacterized protein</fullName>
    </submittedName>
</protein>
<proteinExistence type="predicted"/>
<dbReference type="Proteomes" id="UP000248544">
    <property type="component" value="Unassembled WGS sequence"/>
</dbReference>
<dbReference type="InterPro" id="IPR027417">
    <property type="entry name" value="P-loop_NTPase"/>
</dbReference>
<name>A0A2W2H764_9ACTN</name>
<evidence type="ECO:0000313" key="1">
    <source>
        <dbReference type="EMBL" id="PZG45880.1"/>
    </source>
</evidence>
<dbReference type="Gene3D" id="3.40.50.300">
    <property type="entry name" value="P-loop containing nucleotide triphosphate hydrolases"/>
    <property type="match status" value="1"/>
</dbReference>
<organism evidence="1 2">
    <name type="scientific">Spongiactinospora gelatinilytica</name>
    <dbReference type="NCBI Taxonomy" id="2666298"/>
    <lineage>
        <taxon>Bacteria</taxon>
        <taxon>Bacillati</taxon>
        <taxon>Actinomycetota</taxon>
        <taxon>Actinomycetes</taxon>
        <taxon>Streptosporangiales</taxon>
        <taxon>Streptosporangiaceae</taxon>
        <taxon>Spongiactinospora</taxon>
    </lineage>
</organism>
<dbReference type="SUPFAM" id="SSF52540">
    <property type="entry name" value="P-loop containing nucleoside triphosphate hydrolases"/>
    <property type="match status" value="1"/>
</dbReference>
<gene>
    <name evidence="1" type="ORF">C1I98_15115</name>
</gene>